<protein>
    <submittedName>
        <fullName evidence="5">Acyl-CoA synthetase (AMP-forming)/AMP-acid ligase II</fullName>
    </submittedName>
</protein>
<keyword evidence="2 5" id="KW-0436">Ligase</keyword>
<dbReference type="PANTHER" id="PTHR43201:SF5">
    <property type="entry name" value="MEDIUM-CHAIN ACYL-COA LIGASE ACSF2, MITOCHONDRIAL"/>
    <property type="match status" value="1"/>
</dbReference>
<dbReference type="SUPFAM" id="SSF53474">
    <property type="entry name" value="alpha/beta-Hydrolases"/>
    <property type="match status" value="1"/>
</dbReference>
<dbReference type="GO" id="GO:0031956">
    <property type="term" value="F:medium-chain fatty acid-CoA ligase activity"/>
    <property type="evidence" value="ECO:0007669"/>
    <property type="project" value="TreeGrafter"/>
</dbReference>
<dbReference type="Pfam" id="PF00501">
    <property type="entry name" value="AMP-binding"/>
    <property type="match status" value="1"/>
</dbReference>
<comment type="caution">
    <text evidence="5">The sequence shown here is derived from an EMBL/GenBank/DDBJ whole genome shotgun (WGS) entry which is preliminary data.</text>
</comment>
<dbReference type="InterPro" id="IPR000873">
    <property type="entry name" value="AMP-dep_synth/lig_dom"/>
</dbReference>
<dbReference type="GO" id="GO:0006631">
    <property type="term" value="P:fatty acid metabolic process"/>
    <property type="evidence" value="ECO:0007669"/>
    <property type="project" value="TreeGrafter"/>
</dbReference>
<dbReference type="AlphaFoldDB" id="A0A562IQ00"/>
<organism evidence="5 6">
    <name type="scientific">Modestobacter roseus</name>
    <dbReference type="NCBI Taxonomy" id="1181884"/>
    <lineage>
        <taxon>Bacteria</taxon>
        <taxon>Bacillati</taxon>
        <taxon>Actinomycetota</taxon>
        <taxon>Actinomycetes</taxon>
        <taxon>Geodermatophilales</taxon>
        <taxon>Geodermatophilaceae</taxon>
        <taxon>Modestobacter</taxon>
    </lineage>
</organism>
<comment type="similarity">
    <text evidence="1">Belongs to the ATP-dependent AMP-binding enzyme family.</text>
</comment>
<evidence type="ECO:0000259" key="4">
    <source>
        <dbReference type="Pfam" id="PF00561"/>
    </source>
</evidence>
<dbReference type="InterPro" id="IPR042099">
    <property type="entry name" value="ANL_N_sf"/>
</dbReference>
<dbReference type="PANTHER" id="PTHR43201">
    <property type="entry name" value="ACYL-COA SYNTHETASE"/>
    <property type="match status" value="1"/>
</dbReference>
<dbReference type="PRINTS" id="PR00111">
    <property type="entry name" value="ABHYDROLASE"/>
</dbReference>
<feature type="domain" description="AMP-dependent synthetase/ligase" evidence="3">
    <location>
        <begin position="336"/>
        <end position="713"/>
    </location>
</feature>
<dbReference type="InterPro" id="IPR000073">
    <property type="entry name" value="AB_hydrolase_1"/>
</dbReference>
<feature type="domain" description="AB hydrolase-1" evidence="4">
    <location>
        <begin position="53"/>
        <end position="293"/>
    </location>
</feature>
<evidence type="ECO:0000313" key="6">
    <source>
        <dbReference type="Proteomes" id="UP000321490"/>
    </source>
</evidence>
<dbReference type="Gene3D" id="3.40.50.12780">
    <property type="entry name" value="N-terminal domain of ligase-like"/>
    <property type="match status" value="1"/>
</dbReference>
<dbReference type="Gene3D" id="3.40.50.1820">
    <property type="entry name" value="alpha/beta hydrolase"/>
    <property type="match status" value="1"/>
</dbReference>
<dbReference type="RefSeq" id="WP_228395216.1">
    <property type="nucleotide sequence ID" value="NZ_ML762500.1"/>
</dbReference>
<dbReference type="EMBL" id="VLKF01000001">
    <property type="protein sequence ID" value="TWH73071.1"/>
    <property type="molecule type" value="Genomic_DNA"/>
</dbReference>
<evidence type="ECO:0000313" key="5">
    <source>
        <dbReference type="EMBL" id="TWH73071.1"/>
    </source>
</evidence>
<gene>
    <name evidence="5" type="ORF">JD78_01594</name>
</gene>
<dbReference type="Proteomes" id="UP000321490">
    <property type="component" value="Unassembled WGS sequence"/>
</dbReference>
<evidence type="ECO:0000256" key="1">
    <source>
        <dbReference type="ARBA" id="ARBA00006432"/>
    </source>
</evidence>
<evidence type="ECO:0000259" key="3">
    <source>
        <dbReference type="Pfam" id="PF00501"/>
    </source>
</evidence>
<accession>A0A562IQ00</accession>
<reference evidence="5 6" key="1">
    <citation type="submission" date="2019-07" db="EMBL/GenBank/DDBJ databases">
        <title>R&amp;d 2014.</title>
        <authorList>
            <person name="Klenk H.-P."/>
        </authorList>
    </citation>
    <scope>NUCLEOTIDE SEQUENCE [LARGE SCALE GENOMIC DNA]</scope>
    <source>
        <strain evidence="5 6">DSM 45764</strain>
    </source>
</reference>
<name>A0A562IQ00_9ACTN</name>
<dbReference type="InterPro" id="IPR029058">
    <property type="entry name" value="AB_hydrolase_fold"/>
</dbReference>
<keyword evidence="6" id="KW-1185">Reference proteome</keyword>
<dbReference type="Pfam" id="PF00561">
    <property type="entry name" value="Abhydrolase_1"/>
    <property type="match status" value="1"/>
</dbReference>
<proteinExistence type="inferred from homology"/>
<dbReference type="SUPFAM" id="SSF56801">
    <property type="entry name" value="Acetyl-CoA synthetase-like"/>
    <property type="match status" value="1"/>
</dbReference>
<evidence type="ECO:0000256" key="2">
    <source>
        <dbReference type="ARBA" id="ARBA00022598"/>
    </source>
</evidence>
<sequence length="873" mass="90192">MSGPAPLTTNPALPKGLPGLDPAWSRRLTVADATGAKHEWHVLDNGVREPVGTLVCVHGNPTWSYLWRRLLAAAPPGWRVIAPDHLGMGFSARLTAPRSLAERVADLGDLTAALGVTGPVVTVGHDWGGILSLGWALAHRDQLRGVVLTNTAVAMPEGDTGPALIRAADLPGVRGAVTVGTPLFVRATTALSWPPLPAGVRNAFAAPYRGAGRRGSVGDFVADIPFAPDHPSRPDQEAIAEGIRDLDVPALLMWGPRDPVFGERYLTDLRSRLPHAEVHRFEGASHLLPEDAPRYAAAVAQFVADLDAPPVPALPRPAVPADRRPWSALTERADDDSPAVVTVGGNTVGGGTVSWAALHHRVEALAAGLRAAGVQPGHRVALLVEPSADLTASVYAVWRAGGAIVVVDRGLGVAGMRRALRGASVDAVIGTARGLAAARAMGLPGLRIAAGRLPATARRALGVDHDLTELERLGRATGPVPDESTATDDRAVLFTSGATGPAKGVVYTQAQVVAQIALVREAYGLTADDRFVAAFAPFAILGPALGIASAVPDIDVTAPGTLTAPALADAVAAVDATVVFAAPAALRRVVATAAELTDAQRGALGRVRLVMSAGAPVPSSLLRALRDVLPAAEAHTPYGMTEALPVTDVSLAGIEAAEQEAGGLPDGVCVGRPLPGVEVRVSPLDATGAAVGPLGTAPGVTGEVCVRGAHVKDRYDALWITERLSSRDAGWHRTGDVGHLDADGRLWIEGRLPHVVTTAAGPVTPVGVEQRVEQLPEVAAAAAVGIGPAGTQALVVVVVPAGRDARRPALQLADDELTEAVRERAAVRVAAVLTARRLPVDIRHQSKVDRAEVARQAARLLAGSRTGLRRPGA</sequence>